<keyword evidence="2" id="KW-1133">Transmembrane helix</keyword>
<proteinExistence type="predicted"/>
<dbReference type="SUPFAM" id="SSF81995">
    <property type="entry name" value="beta-sandwich domain of Sec23/24"/>
    <property type="match status" value="1"/>
</dbReference>
<dbReference type="AlphaFoldDB" id="A0A562VCS7"/>
<evidence type="ECO:0000313" key="3">
    <source>
        <dbReference type="EMBL" id="TWJ15679.1"/>
    </source>
</evidence>
<name>A0A562VCS7_9ACTN</name>
<evidence type="ECO:0000313" key="4">
    <source>
        <dbReference type="Proteomes" id="UP000321617"/>
    </source>
</evidence>
<keyword evidence="2" id="KW-0472">Membrane</keyword>
<comment type="caution">
    <text evidence="3">The sequence shown here is derived from an EMBL/GenBank/DDBJ whole genome shotgun (WGS) entry which is preliminary data.</text>
</comment>
<dbReference type="EMBL" id="VLLL01000005">
    <property type="protein sequence ID" value="TWJ15679.1"/>
    <property type="molecule type" value="Genomic_DNA"/>
</dbReference>
<organism evidence="3 4">
    <name type="scientific">Stackebrandtia albiflava</name>
    <dbReference type="NCBI Taxonomy" id="406432"/>
    <lineage>
        <taxon>Bacteria</taxon>
        <taxon>Bacillati</taxon>
        <taxon>Actinomycetota</taxon>
        <taxon>Actinomycetes</taxon>
        <taxon>Glycomycetales</taxon>
        <taxon>Glycomycetaceae</taxon>
        <taxon>Stackebrandtia</taxon>
    </lineage>
</organism>
<evidence type="ECO:0000256" key="2">
    <source>
        <dbReference type="SAM" id="Phobius"/>
    </source>
</evidence>
<evidence type="ECO:0000256" key="1">
    <source>
        <dbReference type="SAM" id="MobiDB-lite"/>
    </source>
</evidence>
<dbReference type="OrthoDB" id="5194870at2"/>
<keyword evidence="4" id="KW-1185">Reference proteome</keyword>
<accession>A0A562VCS7</accession>
<feature type="compositionally biased region" description="Low complexity" evidence="1">
    <location>
        <begin position="32"/>
        <end position="51"/>
    </location>
</feature>
<gene>
    <name evidence="3" type="ORF">LX16_1390</name>
</gene>
<protein>
    <submittedName>
        <fullName evidence="3">Uncharacterized protein</fullName>
    </submittedName>
</protein>
<dbReference type="RefSeq" id="WP_147134769.1">
    <property type="nucleotide sequence ID" value="NZ_BAABIJ010000001.1"/>
</dbReference>
<reference evidence="3 4" key="1">
    <citation type="journal article" date="2013" name="Stand. Genomic Sci.">
        <title>Genomic Encyclopedia of Type Strains, Phase I: The one thousand microbial genomes (KMG-I) project.</title>
        <authorList>
            <person name="Kyrpides N.C."/>
            <person name="Woyke T."/>
            <person name="Eisen J.A."/>
            <person name="Garrity G."/>
            <person name="Lilburn T.G."/>
            <person name="Beck B.J."/>
            <person name="Whitman W.B."/>
            <person name="Hugenholtz P."/>
            <person name="Klenk H.P."/>
        </authorList>
    </citation>
    <scope>NUCLEOTIDE SEQUENCE [LARGE SCALE GENOMIC DNA]</scope>
    <source>
        <strain evidence="3 4">DSM 45044</strain>
    </source>
</reference>
<keyword evidence="2" id="KW-0812">Transmembrane</keyword>
<feature type="region of interest" description="Disordered" evidence="1">
    <location>
        <begin position="1"/>
        <end position="64"/>
    </location>
</feature>
<sequence length="276" mass="28716">MTQPPPYQGGYPGQQPPQQPGYGQQTPPPQQPGYGQQQGHPGQTPSGFPAAGGPGTPPPGGGFGGAAKNVGKNIALRIVIAVVVVVVLGAGGWIISVMTGDTSVADVGDCTTQALSAEDVKTVDCADPEAYFNIVAREDSPSGSDEVAVAEATCAGTDAAEYLYQEDARSGSLDWLICLDPINVDTPKWGSPAETGQCLADVSTSEYPLTIVDCGSAEAYEEVTASQSGLSGTMNDSEQEMNEAISVCGQEFDFYYSNLTEYPGELKWIFCVKSLA</sequence>
<dbReference type="Proteomes" id="UP000321617">
    <property type="component" value="Unassembled WGS sequence"/>
</dbReference>
<feature type="transmembrane region" description="Helical" evidence="2">
    <location>
        <begin position="74"/>
        <end position="95"/>
    </location>
</feature>